<proteinExistence type="predicted"/>
<feature type="compositionally biased region" description="Basic and acidic residues" evidence="1">
    <location>
        <begin position="119"/>
        <end position="135"/>
    </location>
</feature>
<dbReference type="AlphaFoldDB" id="A0A9R1BI75"/>
<evidence type="ECO:0000313" key="4">
    <source>
        <dbReference type="Proteomes" id="UP000324705"/>
    </source>
</evidence>
<feature type="signal peptide" evidence="2">
    <location>
        <begin position="1"/>
        <end position="28"/>
    </location>
</feature>
<name>A0A9R1BI75_TRITD</name>
<feature type="region of interest" description="Disordered" evidence="1">
    <location>
        <begin position="119"/>
        <end position="140"/>
    </location>
</feature>
<gene>
    <name evidence="3" type="ORF">TRITD_7Av1G019340</name>
</gene>
<dbReference type="EMBL" id="LT934123">
    <property type="protein sequence ID" value="VAI69569.1"/>
    <property type="molecule type" value="Genomic_DNA"/>
</dbReference>
<keyword evidence="2" id="KW-0732">Signal</keyword>
<accession>A0A9R1BI75</accession>
<protein>
    <submittedName>
        <fullName evidence="3">Uncharacterized protein</fullName>
    </submittedName>
</protein>
<evidence type="ECO:0000313" key="3">
    <source>
        <dbReference type="EMBL" id="VAI69569.1"/>
    </source>
</evidence>
<reference evidence="3 4" key="1">
    <citation type="submission" date="2017-09" db="EMBL/GenBank/DDBJ databases">
        <authorList>
            <consortium name="International Durum Wheat Genome Sequencing Consortium (IDWGSC)"/>
            <person name="Milanesi L."/>
        </authorList>
    </citation>
    <scope>NUCLEOTIDE SEQUENCE [LARGE SCALE GENOMIC DNA]</scope>
    <source>
        <strain evidence="4">cv. Svevo</strain>
    </source>
</reference>
<evidence type="ECO:0000256" key="2">
    <source>
        <dbReference type="SAM" id="SignalP"/>
    </source>
</evidence>
<sequence length="233" mass="25272">MADLAGWLSRVLASAGALTAVWVLACEAVTCAGVRGRTERVRACAMAVGGVRTRHAMVMWEHKAEKAAPEKRKKERGHKSASRLPLPPRHIQSFLHVHAPQYISWIAWPLYRYQAEQDGTKQSHRSIEEKSESVRARKRGPPELLEVLSPSLIDYGQGAGHLHAEHVVGRHRPRRGQQRQQGSALLAGVEATGGRADWISWETGKAGRSAGGGRAAAGQGEIAVTAAAVRARV</sequence>
<feature type="region of interest" description="Disordered" evidence="1">
    <location>
        <begin position="64"/>
        <end position="85"/>
    </location>
</feature>
<dbReference type="OMA" id="WISWETG"/>
<dbReference type="Proteomes" id="UP000324705">
    <property type="component" value="Chromosome 7A"/>
</dbReference>
<evidence type="ECO:0000256" key="1">
    <source>
        <dbReference type="SAM" id="MobiDB-lite"/>
    </source>
</evidence>
<feature type="chain" id="PRO_5040462714" evidence="2">
    <location>
        <begin position="29"/>
        <end position="233"/>
    </location>
</feature>
<keyword evidence="4" id="KW-1185">Reference proteome</keyword>
<organism evidence="3 4">
    <name type="scientific">Triticum turgidum subsp. durum</name>
    <name type="common">Durum wheat</name>
    <name type="synonym">Triticum durum</name>
    <dbReference type="NCBI Taxonomy" id="4567"/>
    <lineage>
        <taxon>Eukaryota</taxon>
        <taxon>Viridiplantae</taxon>
        <taxon>Streptophyta</taxon>
        <taxon>Embryophyta</taxon>
        <taxon>Tracheophyta</taxon>
        <taxon>Spermatophyta</taxon>
        <taxon>Magnoliopsida</taxon>
        <taxon>Liliopsida</taxon>
        <taxon>Poales</taxon>
        <taxon>Poaceae</taxon>
        <taxon>BOP clade</taxon>
        <taxon>Pooideae</taxon>
        <taxon>Triticodae</taxon>
        <taxon>Triticeae</taxon>
        <taxon>Triticinae</taxon>
        <taxon>Triticum</taxon>
    </lineage>
</organism>
<dbReference type="Gramene" id="TRITD7Av1G019340.1">
    <property type="protein sequence ID" value="TRITD7Av1G019340.1"/>
    <property type="gene ID" value="TRITD7Av1G019340"/>
</dbReference>